<gene>
    <name evidence="1" type="ORF">IWW38_001091</name>
</gene>
<evidence type="ECO:0000313" key="1">
    <source>
        <dbReference type="EMBL" id="KAJ2899197.1"/>
    </source>
</evidence>
<dbReference type="EMBL" id="JANBVB010000034">
    <property type="protein sequence ID" value="KAJ2899197.1"/>
    <property type="molecule type" value="Genomic_DNA"/>
</dbReference>
<feature type="non-terminal residue" evidence="1">
    <location>
        <position position="174"/>
    </location>
</feature>
<name>A0ACC1M7D3_9FUNG</name>
<evidence type="ECO:0000313" key="2">
    <source>
        <dbReference type="Proteomes" id="UP001139981"/>
    </source>
</evidence>
<comment type="caution">
    <text evidence="1">The sequence shown here is derived from an EMBL/GenBank/DDBJ whole genome shotgun (WGS) entry which is preliminary data.</text>
</comment>
<reference evidence="1" key="1">
    <citation type="submission" date="2022-07" db="EMBL/GenBank/DDBJ databases">
        <title>Phylogenomic reconstructions and comparative analyses of Kickxellomycotina fungi.</title>
        <authorList>
            <person name="Reynolds N.K."/>
            <person name="Stajich J.E."/>
            <person name="Barry K."/>
            <person name="Grigoriev I.V."/>
            <person name="Crous P."/>
            <person name="Smith M.E."/>
        </authorList>
    </citation>
    <scope>NUCLEOTIDE SEQUENCE</scope>
    <source>
        <strain evidence="1">CBS 190363</strain>
    </source>
</reference>
<sequence>MPIVLKGVKARSYTVDFTKCSEEQWSEIKELIQQEEVSVLVNNVGLCHENPIFFDEEDKDVCNDMVEVNINTMMNITRIVVPQMQERKNGLIFNLGSFSAMRSMPFLSVYSGTKGFVKTYSQSLAYELEPYGITVSHVYSFWVTSKMSGYREPTLSVPSPEQYVQTVFNRLGLG</sequence>
<protein>
    <submittedName>
        <fullName evidence="1">Uncharacterized protein</fullName>
    </submittedName>
</protein>
<organism evidence="1 2">
    <name type="scientific">Coemansia aciculifera</name>
    <dbReference type="NCBI Taxonomy" id="417176"/>
    <lineage>
        <taxon>Eukaryota</taxon>
        <taxon>Fungi</taxon>
        <taxon>Fungi incertae sedis</taxon>
        <taxon>Zoopagomycota</taxon>
        <taxon>Kickxellomycotina</taxon>
        <taxon>Kickxellomycetes</taxon>
        <taxon>Kickxellales</taxon>
        <taxon>Kickxellaceae</taxon>
        <taxon>Coemansia</taxon>
    </lineage>
</organism>
<keyword evidence="2" id="KW-1185">Reference proteome</keyword>
<accession>A0ACC1M7D3</accession>
<proteinExistence type="predicted"/>
<dbReference type="Proteomes" id="UP001139981">
    <property type="component" value="Unassembled WGS sequence"/>
</dbReference>